<reference evidence="2" key="1">
    <citation type="submission" date="2021-02" db="EMBL/GenBank/DDBJ databases">
        <title>First Annotated Genome of the Yellow-green Alga Tribonema minus.</title>
        <authorList>
            <person name="Mahan K.M."/>
        </authorList>
    </citation>
    <scope>NUCLEOTIDE SEQUENCE</scope>
    <source>
        <strain evidence="2">UTEX B ZZ1240</strain>
    </source>
</reference>
<dbReference type="Proteomes" id="UP000664859">
    <property type="component" value="Unassembled WGS sequence"/>
</dbReference>
<evidence type="ECO:0000313" key="3">
    <source>
        <dbReference type="Proteomes" id="UP000664859"/>
    </source>
</evidence>
<evidence type="ECO:0000313" key="2">
    <source>
        <dbReference type="EMBL" id="KAG5187223.1"/>
    </source>
</evidence>
<evidence type="ECO:0000256" key="1">
    <source>
        <dbReference type="SAM" id="MobiDB-lite"/>
    </source>
</evidence>
<name>A0A836CJ61_9STRA</name>
<feature type="compositionally biased region" description="Pro residues" evidence="1">
    <location>
        <begin position="107"/>
        <end position="117"/>
    </location>
</feature>
<feature type="region of interest" description="Disordered" evidence="1">
    <location>
        <begin position="1"/>
        <end position="127"/>
    </location>
</feature>
<dbReference type="EMBL" id="JAFCMP010000091">
    <property type="protein sequence ID" value="KAG5187223.1"/>
    <property type="molecule type" value="Genomic_DNA"/>
</dbReference>
<feature type="compositionally biased region" description="Basic residues" evidence="1">
    <location>
        <begin position="81"/>
        <end position="95"/>
    </location>
</feature>
<protein>
    <submittedName>
        <fullName evidence="2">Uncharacterized protein</fullName>
    </submittedName>
</protein>
<sequence length="393" mass="43313">MPKARRKAVADTPGRATESFRYTSNGEPAAAESEAAAAPELDYDEAAKKQQRQQQQHVVPPAAAEAEAAPAAEAAAAKAQGKGKGKGKAAVRTKAGHQGESDTHKAAPPPPPYPEVPYAPSKQRALRRACHRRAPALVCAPPQLRPPSARRCFGSPTAQLLLRVDSLAQLAADILANEERGLAERCPQGSAGKEIRAALRVIKGVSDITRDRLIEVAKSVQGLVPVDMDVDEQRTRLQEVRKLIGLYQSPVDMDVDEHRMRLQEVRKLIGLYQEVRKLIGLYQEEERQLDAEEALLERRMAHPPPQPSAQDEGEDRNLQVMLQSLSGEDLEQQLHQVLEDIGQEAADICSNLASIRDTCEEAHDTQRQLYAHFEQWRYPSQGNARDAIRGMTQ</sequence>
<accession>A0A836CJ61</accession>
<comment type="caution">
    <text evidence="2">The sequence shown here is derived from an EMBL/GenBank/DDBJ whole genome shotgun (WGS) entry which is preliminary data.</text>
</comment>
<dbReference type="AlphaFoldDB" id="A0A836CJ61"/>
<keyword evidence="3" id="KW-1185">Reference proteome</keyword>
<proteinExistence type="predicted"/>
<gene>
    <name evidence="2" type="ORF">JKP88DRAFT_353737</name>
</gene>
<feature type="compositionally biased region" description="Low complexity" evidence="1">
    <location>
        <begin position="52"/>
        <end position="80"/>
    </location>
</feature>
<feature type="compositionally biased region" description="Low complexity" evidence="1">
    <location>
        <begin position="27"/>
        <end position="40"/>
    </location>
</feature>
<organism evidence="2 3">
    <name type="scientific">Tribonema minus</name>
    <dbReference type="NCBI Taxonomy" id="303371"/>
    <lineage>
        <taxon>Eukaryota</taxon>
        <taxon>Sar</taxon>
        <taxon>Stramenopiles</taxon>
        <taxon>Ochrophyta</taxon>
        <taxon>PX clade</taxon>
        <taxon>Xanthophyceae</taxon>
        <taxon>Tribonematales</taxon>
        <taxon>Tribonemataceae</taxon>
        <taxon>Tribonema</taxon>
    </lineage>
</organism>